<dbReference type="EMBL" id="WIXP02000003">
    <property type="protein sequence ID" value="KAF6213982.1"/>
    <property type="molecule type" value="Genomic_DNA"/>
</dbReference>
<protein>
    <submittedName>
        <fullName evidence="2">Uncharacterized protein</fullName>
    </submittedName>
</protein>
<feature type="chain" id="PRO_5035824332" evidence="1">
    <location>
        <begin position="23"/>
        <end position="83"/>
    </location>
</feature>
<name>A0A8S9XY22_APOLU</name>
<evidence type="ECO:0000313" key="2">
    <source>
        <dbReference type="EMBL" id="KAF6213982.1"/>
    </source>
</evidence>
<sequence length="83" mass="9469">MKRESLTLGLAVLLVVMLQSQATYLVGYPDDYELGQWYYGNDPYVDVPWRLDSQDVLLGQRGWLRNLGKKIEKVGKKLSKHGG</sequence>
<feature type="signal peptide" evidence="1">
    <location>
        <begin position="1"/>
        <end position="22"/>
    </location>
</feature>
<dbReference type="AlphaFoldDB" id="A0A8S9XY22"/>
<dbReference type="PROSITE" id="PS00268">
    <property type="entry name" value="CECROPIN"/>
    <property type="match status" value="1"/>
</dbReference>
<reference evidence="2" key="1">
    <citation type="journal article" date="2021" name="Mol. Ecol. Resour.">
        <title>Apolygus lucorum genome provides insights into omnivorousness and mesophyll feeding.</title>
        <authorList>
            <person name="Liu Y."/>
            <person name="Liu H."/>
            <person name="Wang H."/>
            <person name="Huang T."/>
            <person name="Liu B."/>
            <person name="Yang B."/>
            <person name="Yin L."/>
            <person name="Li B."/>
            <person name="Zhang Y."/>
            <person name="Zhang S."/>
            <person name="Jiang F."/>
            <person name="Zhang X."/>
            <person name="Ren Y."/>
            <person name="Wang B."/>
            <person name="Wang S."/>
            <person name="Lu Y."/>
            <person name="Wu K."/>
            <person name="Fan W."/>
            <person name="Wang G."/>
        </authorList>
    </citation>
    <scope>NUCLEOTIDE SEQUENCE</scope>
    <source>
        <strain evidence="2">12Hb</strain>
    </source>
</reference>
<proteinExistence type="predicted"/>
<keyword evidence="1" id="KW-0732">Signal</keyword>
<keyword evidence="3" id="KW-1185">Reference proteome</keyword>
<comment type="caution">
    <text evidence="2">The sequence shown here is derived from an EMBL/GenBank/DDBJ whole genome shotgun (WGS) entry which is preliminary data.</text>
</comment>
<evidence type="ECO:0000256" key="1">
    <source>
        <dbReference type="SAM" id="SignalP"/>
    </source>
</evidence>
<evidence type="ECO:0000313" key="3">
    <source>
        <dbReference type="Proteomes" id="UP000466442"/>
    </source>
</evidence>
<gene>
    <name evidence="2" type="ORF">GE061_011711</name>
</gene>
<dbReference type="Proteomes" id="UP000466442">
    <property type="component" value="Unassembled WGS sequence"/>
</dbReference>
<accession>A0A8S9XY22</accession>
<organism evidence="2 3">
    <name type="scientific">Apolygus lucorum</name>
    <name type="common">Small green plant bug</name>
    <name type="synonym">Lygocoris lucorum</name>
    <dbReference type="NCBI Taxonomy" id="248454"/>
    <lineage>
        <taxon>Eukaryota</taxon>
        <taxon>Metazoa</taxon>
        <taxon>Ecdysozoa</taxon>
        <taxon>Arthropoda</taxon>
        <taxon>Hexapoda</taxon>
        <taxon>Insecta</taxon>
        <taxon>Pterygota</taxon>
        <taxon>Neoptera</taxon>
        <taxon>Paraneoptera</taxon>
        <taxon>Hemiptera</taxon>
        <taxon>Heteroptera</taxon>
        <taxon>Panheteroptera</taxon>
        <taxon>Cimicomorpha</taxon>
        <taxon>Miridae</taxon>
        <taxon>Mirini</taxon>
        <taxon>Apolygus</taxon>
    </lineage>
</organism>